<accession>A0A923KPP2</accession>
<dbReference type="GO" id="GO:0030007">
    <property type="term" value="P:intracellular potassium ion homeostasis"/>
    <property type="evidence" value="ECO:0007669"/>
    <property type="project" value="TreeGrafter"/>
</dbReference>
<evidence type="ECO:0000256" key="7">
    <source>
        <dbReference type="ARBA" id="ARBA00022741"/>
    </source>
</evidence>
<evidence type="ECO:0000256" key="9">
    <source>
        <dbReference type="ARBA" id="ARBA00022840"/>
    </source>
</evidence>
<feature type="transmembrane region" description="Helical" evidence="16">
    <location>
        <begin position="68"/>
        <end position="84"/>
    </location>
</feature>
<comment type="similarity">
    <text evidence="2">Belongs to the cation transport ATPase (P-type) (TC 3.A.3) family. Type IIA subfamily.</text>
</comment>
<dbReference type="Proteomes" id="UP000634011">
    <property type="component" value="Unassembled WGS sequence"/>
</dbReference>
<dbReference type="GO" id="GO:0016887">
    <property type="term" value="F:ATP hydrolysis activity"/>
    <property type="evidence" value="ECO:0007669"/>
    <property type="project" value="InterPro"/>
</dbReference>
<feature type="transmembrane region" description="Helical" evidence="16">
    <location>
        <begin position="791"/>
        <end position="810"/>
    </location>
</feature>
<dbReference type="NCBIfam" id="TIGR01494">
    <property type="entry name" value="ATPase_P-type"/>
    <property type="match status" value="1"/>
</dbReference>
<feature type="transmembrane region" description="Helical" evidence="16">
    <location>
        <begin position="649"/>
        <end position="669"/>
    </location>
</feature>
<dbReference type="InterPro" id="IPR023214">
    <property type="entry name" value="HAD_sf"/>
</dbReference>
<dbReference type="Gene3D" id="3.40.1110.10">
    <property type="entry name" value="Calcium-transporting ATPase, cytoplasmic domain N"/>
    <property type="match status" value="2"/>
</dbReference>
<evidence type="ECO:0000256" key="2">
    <source>
        <dbReference type="ARBA" id="ARBA00005675"/>
    </source>
</evidence>
<dbReference type="InterPro" id="IPR001757">
    <property type="entry name" value="P_typ_ATPase"/>
</dbReference>
<sequence length="852" mass="92433">MSDTTNIQTGLSTTEAQRRLLSDGVNELPTARPRSLLGIAWAIVREPMFILLIACGSIYLVLGSRQDAAILLGSVVIIMSMSFVQERKSERALEALRDLSSPHALVLRDGEQKRIPGREVVRGDIIFLTEGDRVPADLFLLDSLGMTIDESLLSGESIPVRKVPGSEAMPRFAAPGGDDHPYLYSGTLVVQGKGKARVEATGAKTVLGGIGKALFTLEAEPSHLQNETAHAVRVISVSSIVLVLVLTIWYGVTRGDWLNGILAGLTMAMSLLPAELPLILTIFLGLGAWRIARKQVLIRRIAAIEMLGAATVLCVDKTGTLTQNRMALAQIVVEDQTYVFGDSSVKTPADFLEIFHETLEFSMLSSQRDPFDPMEKAIQEAGRTALAGTEHIHDLWTLVEEYPLSPQLLAMSRVWHSPDRVDYVIAAKGAPEAIIDLCHLSDDETRRINAQVDQVADQGLRVLAVAKASFQQHALPDIQHDFEFKFLGLIALADPLRPSVSAAISQCHTAGIRVVMMTGDYPATAMSIARQCGIANGSAVMTGVDLDTLDDVELQKRLAQVNVFCRLQPQQKLRLVTALKANGEVVAMTGDGVNDAPALKAAHIGIAMGGRGTDVARESAALVLLDDDFNAIVAAVALGRRIVDNIRKAVVFVVAAHIPIAGMSMLPVMMGWPLILLPVHIVFFELMIDPTCSIVFEAEPEEADVMNRPPRRTDQKIFNAELLMLGLKQGVILLVVLLAVYLSAQWAGLTVAQARALTFSSMIVGDIWLIFINRSRSLPLLQSVRLHNPALWSVVGFALLMLGLALYVPYMSALFRFDAPPLGYLCVTIAAVSGLLVFCHQFIRAKAVQDSA</sequence>
<dbReference type="SFLD" id="SFLDF00027">
    <property type="entry name" value="p-type_atpase"/>
    <property type="match status" value="1"/>
</dbReference>
<dbReference type="InterPro" id="IPR008250">
    <property type="entry name" value="ATPase_P-typ_transduc_dom_A_sf"/>
</dbReference>
<dbReference type="GO" id="GO:0140581">
    <property type="term" value="F:P-type monovalent copper transporter activity"/>
    <property type="evidence" value="ECO:0007669"/>
    <property type="project" value="UniProtKB-EC"/>
</dbReference>
<dbReference type="GO" id="GO:0036376">
    <property type="term" value="P:sodium ion export across plasma membrane"/>
    <property type="evidence" value="ECO:0007669"/>
    <property type="project" value="TreeGrafter"/>
</dbReference>
<keyword evidence="4" id="KW-0813">Transport</keyword>
<dbReference type="InterPro" id="IPR050510">
    <property type="entry name" value="Cation_transp_ATPase_P-type"/>
</dbReference>
<dbReference type="EMBL" id="JACOFV010000012">
    <property type="protein sequence ID" value="MBC3863053.1"/>
    <property type="molecule type" value="Genomic_DNA"/>
</dbReference>
<organism evidence="18 19">
    <name type="scientific">Undibacterium jejuense</name>
    <dbReference type="NCBI Taxonomy" id="1344949"/>
    <lineage>
        <taxon>Bacteria</taxon>
        <taxon>Pseudomonadati</taxon>
        <taxon>Pseudomonadota</taxon>
        <taxon>Betaproteobacteria</taxon>
        <taxon>Burkholderiales</taxon>
        <taxon>Oxalobacteraceae</taxon>
        <taxon>Undibacterium</taxon>
    </lineage>
</organism>
<dbReference type="InterPro" id="IPR044492">
    <property type="entry name" value="P_typ_ATPase_HD_dom"/>
</dbReference>
<dbReference type="InterPro" id="IPR023298">
    <property type="entry name" value="ATPase_P-typ_TM_dom_sf"/>
</dbReference>
<dbReference type="SFLD" id="SFLDS00003">
    <property type="entry name" value="Haloacid_Dehalogenase"/>
    <property type="match status" value="1"/>
</dbReference>
<dbReference type="Pfam" id="PF00689">
    <property type="entry name" value="Cation_ATPase_C"/>
    <property type="match status" value="1"/>
</dbReference>
<evidence type="ECO:0000256" key="14">
    <source>
        <dbReference type="ARBA" id="ARBA00023136"/>
    </source>
</evidence>
<dbReference type="GO" id="GO:1990573">
    <property type="term" value="P:potassium ion import across plasma membrane"/>
    <property type="evidence" value="ECO:0007669"/>
    <property type="project" value="TreeGrafter"/>
</dbReference>
<dbReference type="Pfam" id="PF00690">
    <property type="entry name" value="Cation_ATPase_N"/>
    <property type="match status" value="1"/>
</dbReference>
<dbReference type="Pfam" id="PF00122">
    <property type="entry name" value="E1-E2_ATPase"/>
    <property type="match status" value="1"/>
</dbReference>
<evidence type="ECO:0000256" key="8">
    <source>
        <dbReference type="ARBA" id="ARBA00022796"/>
    </source>
</evidence>
<evidence type="ECO:0000256" key="15">
    <source>
        <dbReference type="ARBA" id="ARBA00049289"/>
    </source>
</evidence>
<dbReference type="SFLD" id="SFLDG00002">
    <property type="entry name" value="C1.7:_P-type_atpase_like"/>
    <property type="match status" value="1"/>
</dbReference>
<evidence type="ECO:0000256" key="16">
    <source>
        <dbReference type="SAM" id="Phobius"/>
    </source>
</evidence>
<evidence type="ECO:0000256" key="3">
    <source>
        <dbReference type="ARBA" id="ARBA00012517"/>
    </source>
</evidence>
<evidence type="ECO:0000256" key="1">
    <source>
        <dbReference type="ARBA" id="ARBA00004127"/>
    </source>
</evidence>
<dbReference type="PANTHER" id="PTHR43294">
    <property type="entry name" value="SODIUM/POTASSIUM-TRANSPORTING ATPASE SUBUNIT ALPHA"/>
    <property type="match status" value="1"/>
</dbReference>
<dbReference type="InterPro" id="IPR018303">
    <property type="entry name" value="ATPase_P-typ_P_site"/>
</dbReference>
<evidence type="ECO:0000313" key="19">
    <source>
        <dbReference type="Proteomes" id="UP000634011"/>
    </source>
</evidence>
<dbReference type="GO" id="GO:0012505">
    <property type="term" value="C:endomembrane system"/>
    <property type="evidence" value="ECO:0007669"/>
    <property type="project" value="UniProtKB-SubCell"/>
</dbReference>
<evidence type="ECO:0000256" key="10">
    <source>
        <dbReference type="ARBA" id="ARBA00022967"/>
    </source>
</evidence>
<keyword evidence="12" id="KW-0186">Copper</keyword>
<dbReference type="InterPro" id="IPR004014">
    <property type="entry name" value="ATPase_P-typ_cation-transptr_N"/>
</dbReference>
<gene>
    <name evidence="18" type="ORF">H8K32_13155</name>
</gene>
<keyword evidence="19" id="KW-1185">Reference proteome</keyword>
<dbReference type="PRINTS" id="PR00119">
    <property type="entry name" value="CATATPASE"/>
</dbReference>
<dbReference type="RefSeq" id="WP_186913005.1">
    <property type="nucleotide sequence ID" value="NZ_JACOFV010000012.1"/>
</dbReference>
<keyword evidence="10" id="KW-1278">Translocase</keyword>
<dbReference type="FunFam" id="3.40.50.1000:FF:000144">
    <property type="entry name" value="copper-transporting ATPase 1 isoform X2"/>
    <property type="match status" value="1"/>
</dbReference>
<keyword evidence="14 16" id="KW-0472">Membrane</keyword>
<feature type="domain" description="Cation-transporting P-type ATPase N-terminal" evidence="17">
    <location>
        <begin position="3"/>
        <end position="64"/>
    </location>
</feature>
<dbReference type="SUPFAM" id="SSF56784">
    <property type="entry name" value="HAD-like"/>
    <property type="match status" value="1"/>
</dbReference>
<name>A0A923KPP2_9BURK</name>
<dbReference type="GO" id="GO:0006883">
    <property type="term" value="P:intracellular sodium ion homeostasis"/>
    <property type="evidence" value="ECO:0007669"/>
    <property type="project" value="TreeGrafter"/>
</dbReference>
<comment type="catalytic activity">
    <reaction evidence="15">
        <text>Cu(+)(in) + ATP + H2O = Cu(+)(out) + ADP + phosphate + H(+)</text>
        <dbReference type="Rhea" id="RHEA:25792"/>
        <dbReference type="ChEBI" id="CHEBI:15377"/>
        <dbReference type="ChEBI" id="CHEBI:15378"/>
        <dbReference type="ChEBI" id="CHEBI:30616"/>
        <dbReference type="ChEBI" id="CHEBI:43474"/>
        <dbReference type="ChEBI" id="CHEBI:49552"/>
        <dbReference type="ChEBI" id="CHEBI:456216"/>
        <dbReference type="EC" id="7.2.2.8"/>
    </reaction>
</comment>
<dbReference type="InterPro" id="IPR036412">
    <property type="entry name" value="HAD-like_sf"/>
</dbReference>
<dbReference type="GO" id="GO:0005886">
    <property type="term" value="C:plasma membrane"/>
    <property type="evidence" value="ECO:0007669"/>
    <property type="project" value="TreeGrafter"/>
</dbReference>
<dbReference type="AlphaFoldDB" id="A0A923KPP2"/>
<dbReference type="PROSITE" id="PS00154">
    <property type="entry name" value="ATPASE_E1_E2"/>
    <property type="match status" value="1"/>
</dbReference>
<dbReference type="PANTHER" id="PTHR43294:SF20">
    <property type="entry name" value="P-TYPE ATPASE"/>
    <property type="match status" value="1"/>
</dbReference>
<feature type="transmembrane region" description="Helical" evidence="16">
    <location>
        <begin position="822"/>
        <end position="843"/>
    </location>
</feature>
<dbReference type="GO" id="GO:0005524">
    <property type="term" value="F:ATP binding"/>
    <property type="evidence" value="ECO:0007669"/>
    <property type="project" value="UniProtKB-KW"/>
</dbReference>
<dbReference type="SUPFAM" id="SSF81653">
    <property type="entry name" value="Calcium ATPase, transduction domain A"/>
    <property type="match status" value="1"/>
</dbReference>
<feature type="transmembrane region" description="Helical" evidence="16">
    <location>
        <begin position="272"/>
        <end position="292"/>
    </location>
</feature>
<evidence type="ECO:0000256" key="4">
    <source>
        <dbReference type="ARBA" id="ARBA00022448"/>
    </source>
</evidence>
<evidence type="ECO:0000256" key="6">
    <source>
        <dbReference type="ARBA" id="ARBA00022723"/>
    </source>
</evidence>
<dbReference type="EC" id="7.2.2.8" evidence="3"/>
<dbReference type="Gene3D" id="2.70.150.10">
    <property type="entry name" value="Calcium-transporting ATPase, cytoplasmic transduction domain A"/>
    <property type="match status" value="1"/>
</dbReference>
<keyword evidence="7" id="KW-0547">Nucleotide-binding</keyword>
<keyword evidence="11 16" id="KW-1133">Transmembrane helix</keyword>
<dbReference type="SMART" id="SM00831">
    <property type="entry name" value="Cation_ATPase_N"/>
    <property type="match status" value="1"/>
</dbReference>
<feature type="transmembrane region" description="Helical" evidence="16">
    <location>
        <begin position="36"/>
        <end position="62"/>
    </location>
</feature>
<keyword evidence="8" id="KW-0187">Copper transport</keyword>
<evidence type="ECO:0000259" key="17">
    <source>
        <dbReference type="SMART" id="SM00831"/>
    </source>
</evidence>
<keyword evidence="5 16" id="KW-0812">Transmembrane</keyword>
<dbReference type="Gene3D" id="1.20.1110.10">
    <property type="entry name" value="Calcium-transporting ATPase, transmembrane domain"/>
    <property type="match status" value="2"/>
</dbReference>
<feature type="transmembrane region" description="Helical" evidence="16">
    <location>
        <begin position="231"/>
        <end position="252"/>
    </location>
</feature>
<dbReference type="PRINTS" id="PR00120">
    <property type="entry name" value="HATPASE"/>
</dbReference>
<keyword evidence="6" id="KW-0479">Metal-binding</keyword>
<reference evidence="18" key="1">
    <citation type="submission" date="2020-08" db="EMBL/GenBank/DDBJ databases">
        <title>Novel species isolated from subtropical streams in China.</title>
        <authorList>
            <person name="Lu H."/>
        </authorList>
    </citation>
    <scope>NUCLEOTIDE SEQUENCE</scope>
    <source>
        <strain evidence="18">KACC 12607</strain>
    </source>
</reference>
<dbReference type="SUPFAM" id="SSF81665">
    <property type="entry name" value="Calcium ATPase, transmembrane domain M"/>
    <property type="match status" value="1"/>
</dbReference>
<evidence type="ECO:0000256" key="13">
    <source>
        <dbReference type="ARBA" id="ARBA00023065"/>
    </source>
</evidence>
<comment type="subcellular location">
    <subcellularLocation>
        <location evidence="1">Endomembrane system</location>
        <topology evidence="1">Multi-pass membrane protein</topology>
    </subcellularLocation>
</comment>
<dbReference type="InterPro" id="IPR006068">
    <property type="entry name" value="ATPase_P-typ_cation-transptr_C"/>
</dbReference>
<dbReference type="GO" id="GO:0046872">
    <property type="term" value="F:metal ion binding"/>
    <property type="evidence" value="ECO:0007669"/>
    <property type="project" value="UniProtKB-KW"/>
</dbReference>
<evidence type="ECO:0000256" key="5">
    <source>
        <dbReference type="ARBA" id="ARBA00022692"/>
    </source>
</evidence>
<dbReference type="Gene3D" id="3.40.50.1000">
    <property type="entry name" value="HAD superfamily/HAD-like"/>
    <property type="match status" value="2"/>
</dbReference>
<feature type="transmembrane region" description="Helical" evidence="16">
    <location>
        <begin position="717"/>
        <end position="742"/>
    </location>
</feature>
<keyword evidence="9" id="KW-0067">ATP-binding</keyword>
<dbReference type="GO" id="GO:0005391">
    <property type="term" value="F:P-type sodium:potassium-exchanging transporter activity"/>
    <property type="evidence" value="ECO:0007669"/>
    <property type="project" value="TreeGrafter"/>
</dbReference>
<dbReference type="InterPro" id="IPR023299">
    <property type="entry name" value="ATPase_P-typ_cyto_dom_N"/>
</dbReference>
<keyword evidence="13" id="KW-0406">Ion transport</keyword>
<protein>
    <recommendedName>
        <fullName evidence="3">P-type Cu(+) transporter</fullName>
        <ecNumber evidence="3">7.2.2.8</ecNumber>
    </recommendedName>
</protein>
<dbReference type="Pfam" id="PF00702">
    <property type="entry name" value="Hydrolase"/>
    <property type="match status" value="1"/>
</dbReference>
<dbReference type="SUPFAM" id="SSF81660">
    <property type="entry name" value="Metal cation-transporting ATPase, ATP-binding domain N"/>
    <property type="match status" value="1"/>
</dbReference>
<proteinExistence type="inferred from homology"/>
<dbReference type="GO" id="GO:1902600">
    <property type="term" value="P:proton transmembrane transport"/>
    <property type="evidence" value="ECO:0007669"/>
    <property type="project" value="TreeGrafter"/>
</dbReference>
<evidence type="ECO:0000256" key="11">
    <source>
        <dbReference type="ARBA" id="ARBA00022989"/>
    </source>
</evidence>
<evidence type="ECO:0000256" key="12">
    <source>
        <dbReference type="ARBA" id="ARBA00023008"/>
    </source>
</evidence>
<evidence type="ECO:0000313" key="18">
    <source>
        <dbReference type="EMBL" id="MBC3863053.1"/>
    </source>
</evidence>
<dbReference type="InterPro" id="IPR059000">
    <property type="entry name" value="ATPase_P-type_domA"/>
</dbReference>
<comment type="caution">
    <text evidence="18">The sequence shown here is derived from an EMBL/GenBank/DDBJ whole genome shotgun (WGS) entry which is preliminary data.</text>
</comment>